<dbReference type="CDD" id="cd00146">
    <property type="entry name" value="PKD"/>
    <property type="match status" value="1"/>
</dbReference>
<dbReference type="InterPro" id="IPR022409">
    <property type="entry name" value="PKD/Chitinase_dom"/>
</dbReference>
<organism evidence="3 4">
    <name type="scientific">Anditalea andensis</name>
    <dbReference type="NCBI Taxonomy" id="1048983"/>
    <lineage>
        <taxon>Bacteria</taxon>
        <taxon>Pseudomonadati</taxon>
        <taxon>Bacteroidota</taxon>
        <taxon>Cytophagia</taxon>
        <taxon>Cytophagales</taxon>
        <taxon>Cytophagaceae</taxon>
        <taxon>Anditalea</taxon>
    </lineage>
</organism>
<sequence>MSTITKPQKKIPALMLGLTMLLGACVGSENELVLPEPPVMAASVNATDILAGESIVFTDNSTKVYQRSWSFTGGEPATSEEQEVTVMYARGGTYLASLSLTYIDNRVETKEFTIEVEGPEEPEVPTLAFYSENPNHDETAAIKWQRNNQFTISEISSGTYEGAKALSFTTDGSSDWAMATITPESGTVDLSEFAAGAYNFAIRSTSTGTLDIRLQSAGNNAVIRFTASDEQYGFKRDGEWHKVSIPLADFKANRPGLNLAAINALMVLRSDGDVRTANNYDFYIDDFYVSMPIPE</sequence>
<gene>
    <name evidence="3" type="ORF">EL17_18305</name>
</gene>
<proteinExistence type="predicted"/>
<dbReference type="InterPro" id="IPR013783">
    <property type="entry name" value="Ig-like_fold"/>
</dbReference>
<evidence type="ECO:0000259" key="2">
    <source>
        <dbReference type="PROSITE" id="PS50093"/>
    </source>
</evidence>
<dbReference type="RefSeq" id="WP_035077402.1">
    <property type="nucleotide sequence ID" value="NZ_JMIH01000024.1"/>
</dbReference>
<accession>A0A074KUX4</accession>
<keyword evidence="4" id="KW-1185">Reference proteome</keyword>
<comment type="caution">
    <text evidence="3">The sequence shown here is derived from an EMBL/GenBank/DDBJ whole genome shotgun (WGS) entry which is preliminary data.</text>
</comment>
<evidence type="ECO:0000313" key="4">
    <source>
        <dbReference type="Proteomes" id="UP000027821"/>
    </source>
</evidence>
<dbReference type="OrthoDB" id="622252at2"/>
<dbReference type="PROSITE" id="PS50093">
    <property type="entry name" value="PKD"/>
    <property type="match status" value="1"/>
</dbReference>
<dbReference type="InterPro" id="IPR000601">
    <property type="entry name" value="PKD_dom"/>
</dbReference>
<feature type="signal peptide" evidence="1">
    <location>
        <begin position="1"/>
        <end position="24"/>
    </location>
</feature>
<dbReference type="Proteomes" id="UP000027821">
    <property type="component" value="Unassembled WGS sequence"/>
</dbReference>
<evidence type="ECO:0000313" key="3">
    <source>
        <dbReference type="EMBL" id="KEO72689.1"/>
    </source>
</evidence>
<dbReference type="AlphaFoldDB" id="A0A074KUX4"/>
<dbReference type="InterPro" id="IPR008979">
    <property type="entry name" value="Galactose-bd-like_sf"/>
</dbReference>
<name>A0A074KUX4_9BACT</name>
<keyword evidence="1" id="KW-0732">Signal</keyword>
<dbReference type="SUPFAM" id="SSF49785">
    <property type="entry name" value="Galactose-binding domain-like"/>
    <property type="match status" value="1"/>
</dbReference>
<dbReference type="SMART" id="SM00089">
    <property type="entry name" value="PKD"/>
    <property type="match status" value="1"/>
</dbReference>
<dbReference type="InterPro" id="IPR035986">
    <property type="entry name" value="PKD_dom_sf"/>
</dbReference>
<dbReference type="eggNOG" id="COG3291">
    <property type="taxonomic scope" value="Bacteria"/>
</dbReference>
<dbReference type="PROSITE" id="PS51257">
    <property type="entry name" value="PROKAR_LIPOPROTEIN"/>
    <property type="match status" value="1"/>
</dbReference>
<dbReference type="STRING" id="1048983.EL17_18305"/>
<feature type="domain" description="PKD" evidence="2">
    <location>
        <begin position="69"/>
        <end position="101"/>
    </location>
</feature>
<reference evidence="3 4" key="1">
    <citation type="submission" date="2014-04" db="EMBL/GenBank/DDBJ databases">
        <title>Characterization and application of a salt tolerant electro-active bacterium.</title>
        <authorList>
            <person name="Yang L."/>
            <person name="Wei S."/>
            <person name="Tay Q.X.M."/>
        </authorList>
    </citation>
    <scope>NUCLEOTIDE SEQUENCE [LARGE SCALE GENOMIC DNA]</scope>
    <source>
        <strain evidence="3 4">LY1</strain>
    </source>
</reference>
<dbReference type="Gene3D" id="2.60.40.10">
    <property type="entry name" value="Immunoglobulins"/>
    <property type="match status" value="1"/>
</dbReference>
<evidence type="ECO:0000256" key="1">
    <source>
        <dbReference type="SAM" id="SignalP"/>
    </source>
</evidence>
<dbReference type="SUPFAM" id="SSF49299">
    <property type="entry name" value="PKD domain"/>
    <property type="match status" value="1"/>
</dbReference>
<protein>
    <recommendedName>
        <fullName evidence="2">PKD domain-containing protein</fullName>
    </recommendedName>
</protein>
<feature type="chain" id="PRO_5001697572" description="PKD domain-containing protein" evidence="1">
    <location>
        <begin position="25"/>
        <end position="295"/>
    </location>
</feature>
<dbReference type="EMBL" id="JMIH01000024">
    <property type="protein sequence ID" value="KEO72689.1"/>
    <property type="molecule type" value="Genomic_DNA"/>
</dbReference>
<dbReference type="Gene3D" id="2.60.120.430">
    <property type="entry name" value="Galactose-binding lectin"/>
    <property type="match status" value="1"/>
</dbReference>